<gene>
    <name evidence="6" type="ORF">HNQ88_003390</name>
</gene>
<feature type="short sequence motif" description="GXSXG" evidence="4">
    <location>
        <begin position="51"/>
        <end position="55"/>
    </location>
</feature>
<sequence length="278" mass="31440">MTNILNFFDQENKSLKRLGLALSGGGAKGMAHLGILQFFREENVNFHAVSGTSIGAIVGAFYCKGYTPLETLDFFKNTSFFSFDKFSWGSKGLIDSSKFIDDFKKYFPENNFSELEKPLVVCATDILEGKEAVFNNGKLIEALLSSAAFPGMISPMEWNDKLYADGGILNNLPASHIRHECEYVVGIKLQPIEHMKKSDINSTFDLLARVYELNGLSTELREMDHCDLALVPKHLLFVSTFNVKSEDLERTFELGYEYAREYFSAQQKELDNLKKRSE</sequence>
<evidence type="ECO:0000313" key="7">
    <source>
        <dbReference type="Proteomes" id="UP001185092"/>
    </source>
</evidence>
<keyword evidence="2 4" id="KW-0442">Lipid degradation</keyword>
<evidence type="ECO:0000256" key="1">
    <source>
        <dbReference type="ARBA" id="ARBA00022801"/>
    </source>
</evidence>
<dbReference type="GO" id="GO:0016787">
    <property type="term" value="F:hydrolase activity"/>
    <property type="evidence" value="ECO:0007669"/>
    <property type="project" value="UniProtKB-UniRule"/>
</dbReference>
<dbReference type="InterPro" id="IPR002641">
    <property type="entry name" value="PNPLA_dom"/>
</dbReference>
<dbReference type="Pfam" id="PF01734">
    <property type="entry name" value="Patatin"/>
    <property type="match status" value="1"/>
</dbReference>
<feature type="active site" description="Nucleophile" evidence="4">
    <location>
        <position position="53"/>
    </location>
</feature>
<dbReference type="InterPro" id="IPR016035">
    <property type="entry name" value="Acyl_Trfase/lysoPLipase"/>
</dbReference>
<keyword evidence="1 4" id="KW-0378">Hydrolase</keyword>
<proteinExistence type="predicted"/>
<evidence type="ECO:0000256" key="4">
    <source>
        <dbReference type="PROSITE-ProRule" id="PRU01161"/>
    </source>
</evidence>
<feature type="short sequence motif" description="DGA/G" evidence="4">
    <location>
        <begin position="165"/>
        <end position="167"/>
    </location>
</feature>
<dbReference type="EMBL" id="JAVDQD010000004">
    <property type="protein sequence ID" value="MDR6240324.1"/>
    <property type="molecule type" value="Genomic_DNA"/>
</dbReference>
<dbReference type="Proteomes" id="UP001185092">
    <property type="component" value="Unassembled WGS sequence"/>
</dbReference>
<dbReference type="InterPro" id="IPR050301">
    <property type="entry name" value="NTE"/>
</dbReference>
<reference evidence="6" key="1">
    <citation type="submission" date="2023-07" db="EMBL/GenBank/DDBJ databases">
        <title>Genomic Encyclopedia of Type Strains, Phase IV (KMG-IV): sequencing the most valuable type-strain genomes for metagenomic binning, comparative biology and taxonomic classification.</title>
        <authorList>
            <person name="Goeker M."/>
        </authorList>
    </citation>
    <scope>NUCLEOTIDE SEQUENCE</scope>
    <source>
        <strain evidence="6">DSM 26174</strain>
    </source>
</reference>
<dbReference type="CDD" id="cd07205">
    <property type="entry name" value="Pat_PNPLA6_PNPLA7_NTE1_like"/>
    <property type="match status" value="1"/>
</dbReference>
<dbReference type="Gene3D" id="3.40.1090.10">
    <property type="entry name" value="Cytosolic phospholipase A2 catalytic domain"/>
    <property type="match status" value="1"/>
</dbReference>
<feature type="domain" description="PNPLA" evidence="5">
    <location>
        <begin position="20"/>
        <end position="178"/>
    </location>
</feature>
<evidence type="ECO:0000256" key="3">
    <source>
        <dbReference type="ARBA" id="ARBA00023098"/>
    </source>
</evidence>
<evidence type="ECO:0000313" key="6">
    <source>
        <dbReference type="EMBL" id="MDR6240324.1"/>
    </source>
</evidence>
<feature type="active site" description="Proton acceptor" evidence="4">
    <location>
        <position position="165"/>
    </location>
</feature>
<dbReference type="PANTHER" id="PTHR14226:SF78">
    <property type="entry name" value="SLR0060 PROTEIN"/>
    <property type="match status" value="1"/>
</dbReference>
<evidence type="ECO:0000256" key="2">
    <source>
        <dbReference type="ARBA" id="ARBA00022963"/>
    </source>
</evidence>
<evidence type="ECO:0000259" key="5">
    <source>
        <dbReference type="PROSITE" id="PS51635"/>
    </source>
</evidence>
<feature type="short sequence motif" description="GXGXXG" evidence="4">
    <location>
        <begin position="24"/>
        <end position="29"/>
    </location>
</feature>
<dbReference type="PROSITE" id="PS51635">
    <property type="entry name" value="PNPLA"/>
    <property type="match status" value="1"/>
</dbReference>
<dbReference type="AlphaFoldDB" id="A0AAE4BRK7"/>
<dbReference type="PANTHER" id="PTHR14226">
    <property type="entry name" value="NEUROPATHY TARGET ESTERASE/SWISS CHEESE D.MELANOGASTER"/>
    <property type="match status" value="1"/>
</dbReference>
<name>A0AAE4BRK7_9BACT</name>
<dbReference type="GO" id="GO:0016042">
    <property type="term" value="P:lipid catabolic process"/>
    <property type="evidence" value="ECO:0007669"/>
    <property type="project" value="UniProtKB-UniRule"/>
</dbReference>
<keyword evidence="3 4" id="KW-0443">Lipid metabolism</keyword>
<accession>A0AAE4BRK7</accession>
<keyword evidence="7" id="KW-1185">Reference proteome</keyword>
<protein>
    <submittedName>
        <fullName evidence="6">NTE family protein</fullName>
    </submittedName>
</protein>
<comment type="caution">
    <text evidence="6">The sequence shown here is derived from an EMBL/GenBank/DDBJ whole genome shotgun (WGS) entry which is preliminary data.</text>
</comment>
<organism evidence="6 7">
    <name type="scientific">Aureibacter tunicatorum</name>
    <dbReference type="NCBI Taxonomy" id="866807"/>
    <lineage>
        <taxon>Bacteria</taxon>
        <taxon>Pseudomonadati</taxon>
        <taxon>Bacteroidota</taxon>
        <taxon>Cytophagia</taxon>
        <taxon>Cytophagales</taxon>
        <taxon>Persicobacteraceae</taxon>
        <taxon>Aureibacter</taxon>
    </lineage>
</organism>
<dbReference type="RefSeq" id="WP_309940224.1">
    <property type="nucleotide sequence ID" value="NZ_AP025305.1"/>
</dbReference>
<dbReference type="SUPFAM" id="SSF52151">
    <property type="entry name" value="FabD/lysophospholipase-like"/>
    <property type="match status" value="1"/>
</dbReference>